<feature type="region of interest" description="Disordered" evidence="1">
    <location>
        <begin position="1"/>
        <end position="43"/>
    </location>
</feature>
<dbReference type="AlphaFoldDB" id="A0A0V0Y9X8"/>
<feature type="compositionally biased region" description="Basic and acidic residues" evidence="1">
    <location>
        <begin position="8"/>
        <end position="23"/>
    </location>
</feature>
<accession>A0A0V0Y9X8</accession>
<evidence type="ECO:0000313" key="2">
    <source>
        <dbReference type="EMBL" id="KRX97037.1"/>
    </source>
</evidence>
<comment type="caution">
    <text evidence="2">The sequence shown here is derived from an EMBL/GenBank/DDBJ whole genome shotgun (WGS) entry which is preliminary data.</text>
</comment>
<feature type="compositionally biased region" description="Low complexity" evidence="1">
    <location>
        <begin position="24"/>
        <end position="34"/>
    </location>
</feature>
<evidence type="ECO:0000256" key="1">
    <source>
        <dbReference type="SAM" id="MobiDB-lite"/>
    </source>
</evidence>
<protein>
    <submittedName>
        <fullName evidence="2">Uncharacterized protein</fullName>
    </submittedName>
</protein>
<organism evidence="2 3">
    <name type="scientific">Trichinella pseudospiralis</name>
    <name type="common">Parasitic roundworm</name>
    <dbReference type="NCBI Taxonomy" id="6337"/>
    <lineage>
        <taxon>Eukaryota</taxon>
        <taxon>Metazoa</taxon>
        <taxon>Ecdysozoa</taxon>
        <taxon>Nematoda</taxon>
        <taxon>Enoplea</taxon>
        <taxon>Dorylaimia</taxon>
        <taxon>Trichinellida</taxon>
        <taxon>Trichinellidae</taxon>
        <taxon>Trichinella</taxon>
    </lineage>
</organism>
<dbReference type="EMBL" id="JYDU01000036">
    <property type="protein sequence ID" value="KRX97037.1"/>
    <property type="molecule type" value="Genomic_DNA"/>
</dbReference>
<evidence type="ECO:0000313" key="3">
    <source>
        <dbReference type="Proteomes" id="UP000054815"/>
    </source>
</evidence>
<proteinExistence type="predicted"/>
<reference evidence="2 3" key="1">
    <citation type="submission" date="2015-01" db="EMBL/GenBank/DDBJ databases">
        <title>Evolution of Trichinella species and genotypes.</title>
        <authorList>
            <person name="Korhonen P.K."/>
            <person name="Edoardo P."/>
            <person name="Giuseppe L.R."/>
            <person name="Gasser R.B."/>
        </authorList>
    </citation>
    <scope>NUCLEOTIDE SEQUENCE [LARGE SCALE GENOMIC DNA]</scope>
    <source>
        <strain evidence="2">ISS141</strain>
    </source>
</reference>
<sequence length="61" mass="7113">MVGLIANKETKASQETAQKEKQQKQQQQQQQQQQHSHRLPSVAIQVSKIQYKLSTLQRVDR</sequence>
<gene>
    <name evidence="2" type="ORF">T4E_5726</name>
</gene>
<dbReference type="Proteomes" id="UP000054815">
    <property type="component" value="Unassembled WGS sequence"/>
</dbReference>
<name>A0A0V0Y9X8_TRIPS</name>